<evidence type="ECO:0000313" key="2">
    <source>
        <dbReference type="Proteomes" id="UP000217790"/>
    </source>
</evidence>
<gene>
    <name evidence="1" type="ORF">ARMGADRAFT_1021507</name>
</gene>
<keyword evidence="2" id="KW-1185">Reference proteome</keyword>
<accession>A0A2H3CC66</accession>
<sequence length="66" mass="7565">MNHLADTSFSFQQLRNWHLGPIASLRGYDFSLNPALSMILDAFITGLESDVLNSEMFHQSIDHLDW</sequence>
<reference evidence="2" key="1">
    <citation type="journal article" date="2017" name="Nat. Ecol. Evol.">
        <title>Genome expansion and lineage-specific genetic innovations in the forest pathogenic fungi Armillaria.</title>
        <authorList>
            <person name="Sipos G."/>
            <person name="Prasanna A.N."/>
            <person name="Walter M.C."/>
            <person name="O'Connor E."/>
            <person name="Balint B."/>
            <person name="Krizsan K."/>
            <person name="Kiss B."/>
            <person name="Hess J."/>
            <person name="Varga T."/>
            <person name="Slot J."/>
            <person name="Riley R."/>
            <person name="Boka B."/>
            <person name="Rigling D."/>
            <person name="Barry K."/>
            <person name="Lee J."/>
            <person name="Mihaltcheva S."/>
            <person name="LaButti K."/>
            <person name="Lipzen A."/>
            <person name="Waldron R."/>
            <person name="Moloney N.M."/>
            <person name="Sperisen C."/>
            <person name="Kredics L."/>
            <person name="Vagvoelgyi C."/>
            <person name="Patrignani A."/>
            <person name="Fitzpatrick D."/>
            <person name="Nagy I."/>
            <person name="Doyle S."/>
            <person name="Anderson J.B."/>
            <person name="Grigoriev I.V."/>
            <person name="Gueldener U."/>
            <person name="Muensterkoetter M."/>
            <person name="Nagy L.G."/>
        </authorList>
    </citation>
    <scope>NUCLEOTIDE SEQUENCE [LARGE SCALE GENOMIC DNA]</scope>
    <source>
        <strain evidence="2">Ar21-2</strain>
    </source>
</reference>
<dbReference type="InParanoid" id="A0A2H3CC66"/>
<protein>
    <submittedName>
        <fullName evidence="1">Uncharacterized protein</fullName>
    </submittedName>
</protein>
<dbReference type="AlphaFoldDB" id="A0A2H3CC66"/>
<name>A0A2H3CC66_ARMGA</name>
<dbReference type="Proteomes" id="UP000217790">
    <property type="component" value="Unassembled WGS sequence"/>
</dbReference>
<evidence type="ECO:0000313" key="1">
    <source>
        <dbReference type="EMBL" id="PBK79460.1"/>
    </source>
</evidence>
<dbReference type="EMBL" id="KZ293774">
    <property type="protein sequence ID" value="PBK79460.1"/>
    <property type="molecule type" value="Genomic_DNA"/>
</dbReference>
<organism evidence="1 2">
    <name type="scientific">Armillaria gallica</name>
    <name type="common">Bulbous honey fungus</name>
    <name type="synonym">Armillaria bulbosa</name>
    <dbReference type="NCBI Taxonomy" id="47427"/>
    <lineage>
        <taxon>Eukaryota</taxon>
        <taxon>Fungi</taxon>
        <taxon>Dikarya</taxon>
        <taxon>Basidiomycota</taxon>
        <taxon>Agaricomycotina</taxon>
        <taxon>Agaricomycetes</taxon>
        <taxon>Agaricomycetidae</taxon>
        <taxon>Agaricales</taxon>
        <taxon>Marasmiineae</taxon>
        <taxon>Physalacriaceae</taxon>
        <taxon>Armillaria</taxon>
    </lineage>
</organism>
<proteinExistence type="predicted"/>